<dbReference type="Gene3D" id="3.90.1210.10">
    <property type="entry name" value="Antifreeze-like/N-acetylneuraminic acid synthase C-terminal domain"/>
    <property type="match status" value="1"/>
</dbReference>
<dbReference type="Pfam" id="PF03102">
    <property type="entry name" value="NeuB"/>
    <property type="match status" value="1"/>
</dbReference>
<dbReference type="GO" id="GO:0047444">
    <property type="term" value="F:N-acylneuraminate-9-phosphate synthase activity"/>
    <property type="evidence" value="ECO:0007669"/>
    <property type="project" value="TreeGrafter"/>
</dbReference>
<dbReference type="InterPro" id="IPR013132">
    <property type="entry name" value="PseI/NeuA/B-like_N"/>
</dbReference>
<dbReference type="GO" id="GO:0016051">
    <property type="term" value="P:carbohydrate biosynthetic process"/>
    <property type="evidence" value="ECO:0007669"/>
    <property type="project" value="InterPro"/>
</dbReference>
<dbReference type="PROSITE" id="PS50844">
    <property type="entry name" value="AFP_LIKE"/>
    <property type="match status" value="1"/>
</dbReference>
<dbReference type="Pfam" id="PF08666">
    <property type="entry name" value="SAF"/>
    <property type="match status" value="1"/>
</dbReference>
<dbReference type="SUPFAM" id="SSF51569">
    <property type="entry name" value="Aldolase"/>
    <property type="match status" value="1"/>
</dbReference>
<dbReference type="CDD" id="cd11615">
    <property type="entry name" value="SAF_NeuB_like"/>
    <property type="match status" value="1"/>
</dbReference>
<gene>
    <name evidence="2" type="primary">lgaD</name>
</gene>
<dbReference type="InterPro" id="IPR036732">
    <property type="entry name" value="AFP_Neu5c_C_sf"/>
</dbReference>
<reference evidence="2" key="1">
    <citation type="submission" date="2014-10" db="EMBL/GenBank/DDBJ databases">
        <title>Acinetaminic acid - a novel nonulosonic acid found in the capsule of an Acinetobacter baumannii isolate.</title>
        <authorList>
            <person name="Kenyon J.J."/>
            <person name="Marzaioli A.M."/>
            <person name="De Castro C."/>
            <person name="Hall R.M."/>
        </authorList>
    </citation>
    <scope>NUCLEOTIDE SEQUENCE</scope>
    <source>
        <strain evidence="2">D36</strain>
    </source>
</reference>
<protein>
    <submittedName>
        <fullName evidence="2">LgaD</fullName>
    </submittedName>
</protein>
<proteinExistence type="predicted"/>
<accession>A0A097I576</accession>
<dbReference type="InterPro" id="IPR006190">
    <property type="entry name" value="SAF_AFP_Neu5Ac"/>
</dbReference>
<dbReference type="InterPro" id="IPR057736">
    <property type="entry name" value="SAF_PseI/NeuA/NeuB"/>
</dbReference>
<organism evidence="2">
    <name type="scientific">Acinetobacter baumannii</name>
    <dbReference type="NCBI Taxonomy" id="470"/>
    <lineage>
        <taxon>Bacteria</taxon>
        <taxon>Pseudomonadati</taxon>
        <taxon>Pseudomonadota</taxon>
        <taxon>Gammaproteobacteria</taxon>
        <taxon>Moraxellales</taxon>
        <taxon>Moraxellaceae</taxon>
        <taxon>Acinetobacter</taxon>
        <taxon>Acinetobacter calcoaceticus/baumannii complex</taxon>
    </lineage>
</organism>
<evidence type="ECO:0000259" key="1">
    <source>
        <dbReference type="PROSITE" id="PS50844"/>
    </source>
</evidence>
<dbReference type="InterPro" id="IPR013785">
    <property type="entry name" value="Aldolase_TIM"/>
</dbReference>
<dbReference type="InterPro" id="IPR013974">
    <property type="entry name" value="SAF"/>
</dbReference>
<dbReference type="AlphaFoldDB" id="A0A097I576"/>
<dbReference type="InterPro" id="IPR051690">
    <property type="entry name" value="PseI-like"/>
</dbReference>
<dbReference type="SUPFAM" id="SSF51269">
    <property type="entry name" value="AFP III-like domain"/>
    <property type="match status" value="1"/>
</dbReference>
<name>A0A097I576_ACIBA</name>
<dbReference type="Gene3D" id="3.20.20.70">
    <property type="entry name" value="Aldolase class I"/>
    <property type="match status" value="1"/>
</dbReference>
<feature type="domain" description="AFP-like" evidence="1">
    <location>
        <begin position="326"/>
        <end position="379"/>
    </location>
</feature>
<dbReference type="PANTHER" id="PTHR42966:SF1">
    <property type="entry name" value="SIALIC ACID SYNTHASE"/>
    <property type="match status" value="1"/>
</dbReference>
<evidence type="ECO:0000313" key="2">
    <source>
        <dbReference type="EMBL" id="AIT56349.1"/>
    </source>
</evidence>
<sequence>MKLLKRQILRRRRHFMIFNQDEIYVIAEIGVNHNGSVDLAKELILKAKDCGANAVKFQTFKADSLLSDQTEMAAYQKENTGSSQSQLELVKSLELTYEQTEEIKKFCDEQEITFISTPFDSDSLKFLVNDIDVPYLKVSSADISNLPFLYEIACSKKHVILSTGTASLGDIEQALSVFAFVIDKGTEVRPSQQLFREAYSKISVRKQLKQQVSILHCVTQYPALFEESNLKAISTLKNVFDLATGFSDHTLDEYAAVIGVSLGARIFEKHITLDKTMAGPDHAASMEPDEFKHYIEILHKTYAALGDGIKFMLEQESDNYYLVRRSIVAKTDIAEGELLTSDNVTTKRAGRVCLEPNKYWDVVGTKAKRSFKKNDFIEI</sequence>
<dbReference type="PANTHER" id="PTHR42966">
    <property type="entry name" value="N-ACETYLNEURAMINATE SYNTHASE"/>
    <property type="match status" value="1"/>
</dbReference>
<dbReference type="EMBL" id="JN107991">
    <property type="protein sequence ID" value="AIT56349.1"/>
    <property type="molecule type" value="Genomic_DNA"/>
</dbReference>